<keyword evidence="4" id="KW-0720">Serine protease</keyword>
<evidence type="ECO:0000256" key="2">
    <source>
        <dbReference type="ARBA" id="ARBA00022670"/>
    </source>
</evidence>
<accession>C2KHP7</accession>
<keyword evidence="2" id="KW-0645">Protease</keyword>
<dbReference type="EMBL" id="ACKV01000007">
    <property type="protein sequence ID" value="EEJ43240.1"/>
    <property type="molecule type" value="Genomic_DNA"/>
</dbReference>
<dbReference type="InterPro" id="IPR043504">
    <property type="entry name" value="Peptidase_S1_PA_chymotrypsin"/>
</dbReference>
<dbReference type="InterPro" id="IPR009003">
    <property type="entry name" value="Peptidase_S1_PA"/>
</dbReference>
<gene>
    <name evidence="5" type="ORF">HMPREF0555_0163</name>
</gene>
<organism evidence="5 6">
    <name type="scientific">Leuconostoc mesenteroides subsp. cremoris ATCC 19254</name>
    <dbReference type="NCBI Taxonomy" id="586220"/>
    <lineage>
        <taxon>Bacteria</taxon>
        <taxon>Bacillati</taxon>
        <taxon>Bacillota</taxon>
        <taxon>Bacilli</taxon>
        <taxon>Lactobacillales</taxon>
        <taxon>Lactobacillaceae</taxon>
        <taxon>Leuconostoc</taxon>
    </lineage>
</organism>
<dbReference type="GO" id="GO:0004252">
    <property type="term" value="F:serine-type endopeptidase activity"/>
    <property type="evidence" value="ECO:0007669"/>
    <property type="project" value="InterPro"/>
</dbReference>
<comment type="caution">
    <text evidence="5">The sequence shown here is derived from an EMBL/GenBank/DDBJ whole genome shotgun (WGS) entry which is preliminary data.</text>
</comment>
<dbReference type="PANTHER" id="PTHR43343">
    <property type="entry name" value="PEPTIDASE S12"/>
    <property type="match status" value="1"/>
</dbReference>
<dbReference type="SUPFAM" id="SSF50494">
    <property type="entry name" value="Trypsin-like serine proteases"/>
    <property type="match status" value="1"/>
</dbReference>
<sequence length="290" mass="30292">MKGRVMKKYSLIIVAIVSALVASFVVYSGLQPDSWFQQRTNTTKTSNSAGTTTIAKTAYTSSDTATTAYNKLKNAMVTVQNLQKTSSSSSWSSYFQQNQQDSSSELETASEGSGVVYKISGGYAYIITNNHVVADSYELQLITASGKKIQATIVGTDSSKDLALLKAKTTDIKTSASFGNAKKLQSGQQVLAIGSPLGSDYATSLTSGIVSAPRRTLSAEETGSSATTAIQTDAAINPGNSGGPLINLKGQVVGINSSKIASSTDGTSVEGMGFAIPADIVQTFIKNTEK</sequence>
<dbReference type="Proteomes" id="UP000004283">
    <property type="component" value="Unassembled WGS sequence"/>
</dbReference>
<dbReference type="Pfam" id="PF13365">
    <property type="entry name" value="Trypsin_2"/>
    <property type="match status" value="1"/>
</dbReference>
<evidence type="ECO:0000313" key="5">
    <source>
        <dbReference type="EMBL" id="EEJ43240.1"/>
    </source>
</evidence>
<evidence type="ECO:0000256" key="4">
    <source>
        <dbReference type="ARBA" id="ARBA00022825"/>
    </source>
</evidence>
<dbReference type="InterPro" id="IPR001940">
    <property type="entry name" value="Peptidase_S1C"/>
</dbReference>
<evidence type="ECO:0000313" key="6">
    <source>
        <dbReference type="Proteomes" id="UP000004283"/>
    </source>
</evidence>
<keyword evidence="3" id="KW-0378">Hydrolase</keyword>
<protein>
    <submittedName>
        <fullName evidence="5">Trypsin</fullName>
    </submittedName>
</protein>
<evidence type="ECO:0000256" key="1">
    <source>
        <dbReference type="ARBA" id="ARBA00010541"/>
    </source>
</evidence>
<proteinExistence type="inferred from homology"/>
<reference evidence="5 6" key="1">
    <citation type="submission" date="2009-04" db="EMBL/GenBank/DDBJ databases">
        <authorList>
            <person name="Qin X."/>
            <person name="Bachman B."/>
            <person name="Battles P."/>
            <person name="Bell A."/>
            <person name="Bess C."/>
            <person name="Bickham C."/>
            <person name="Chaboub L."/>
            <person name="Chen D."/>
            <person name="Coyle M."/>
            <person name="Deiros D.R."/>
            <person name="Dinh H."/>
            <person name="Forbes L."/>
            <person name="Fowler G."/>
            <person name="Francisco L."/>
            <person name="Fu Q."/>
            <person name="Gubbala S."/>
            <person name="Hale W."/>
            <person name="Han Y."/>
            <person name="Hemphill L."/>
            <person name="Highlander S.K."/>
            <person name="Hirani K."/>
            <person name="Hogues M."/>
            <person name="Jackson L."/>
            <person name="Jakkamsetti A."/>
            <person name="Javaid M."/>
            <person name="Jiang H."/>
            <person name="Korchina V."/>
            <person name="Kovar C."/>
            <person name="Lara F."/>
            <person name="Lee S."/>
            <person name="Mata R."/>
            <person name="Mathew T."/>
            <person name="Moen C."/>
            <person name="Morales K."/>
            <person name="Munidasa M."/>
            <person name="Nazareth L."/>
            <person name="Ngo R."/>
            <person name="Nguyen L."/>
            <person name="Okwuonu G."/>
            <person name="Ongeri F."/>
            <person name="Patil S."/>
            <person name="Petrosino J."/>
            <person name="Pham C."/>
            <person name="Pham P."/>
            <person name="Pu L.-L."/>
            <person name="Puazo M."/>
            <person name="Raj R."/>
            <person name="Reid J."/>
            <person name="Rouhana J."/>
            <person name="Saada N."/>
            <person name="Shang Y."/>
            <person name="Simmons D."/>
            <person name="Thornton R."/>
            <person name="Warren J."/>
            <person name="Weissenberger G."/>
            <person name="Zhang J."/>
            <person name="Zhang L."/>
            <person name="Zhou C."/>
            <person name="Zhu D."/>
            <person name="Muzny D."/>
            <person name="Worley K."/>
            <person name="Gibbs R."/>
        </authorList>
    </citation>
    <scope>NUCLEOTIDE SEQUENCE [LARGE SCALE GENOMIC DNA]</scope>
    <source>
        <strain evidence="5 6">ATCC 19254</strain>
    </source>
</reference>
<dbReference type="InterPro" id="IPR051201">
    <property type="entry name" value="Chloro_Bact_Ser_Proteases"/>
</dbReference>
<evidence type="ECO:0000256" key="3">
    <source>
        <dbReference type="ARBA" id="ARBA00022801"/>
    </source>
</evidence>
<dbReference type="GO" id="GO:0006508">
    <property type="term" value="P:proteolysis"/>
    <property type="evidence" value="ECO:0007669"/>
    <property type="project" value="UniProtKB-KW"/>
</dbReference>
<comment type="similarity">
    <text evidence="1">Belongs to the peptidase S1C family.</text>
</comment>
<dbReference type="PRINTS" id="PR00834">
    <property type="entry name" value="PROTEASES2C"/>
</dbReference>
<name>C2KHP7_LEUMC</name>
<dbReference type="AlphaFoldDB" id="C2KHP7"/>
<dbReference type="HOGENOM" id="CLU_020120_0_2_9"/>
<dbReference type="PANTHER" id="PTHR43343:SF3">
    <property type="entry name" value="PROTEASE DO-LIKE 8, CHLOROPLASTIC"/>
    <property type="match status" value="1"/>
</dbReference>
<dbReference type="Gene3D" id="2.40.10.10">
    <property type="entry name" value="Trypsin-like serine proteases"/>
    <property type="match status" value="2"/>
</dbReference>